<dbReference type="NCBIfam" id="TIGR01512">
    <property type="entry name" value="ATPase-IB2_Cd"/>
    <property type="match status" value="1"/>
</dbReference>
<keyword evidence="5" id="KW-1278">Translocase</keyword>
<name>A0A401HBZ3_AERPX</name>
<protein>
    <submittedName>
        <fullName evidence="10">Cation-transporting P-type ATPase</fullName>
    </submittedName>
</protein>
<evidence type="ECO:0000313" key="11">
    <source>
        <dbReference type="Proteomes" id="UP000291213"/>
    </source>
</evidence>
<dbReference type="PRINTS" id="PR00119">
    <property type="entry name" value="CATATPASE"/>
</dbReference>
<dbReference type="InterPro" id="IPR051014">
    <property type="entry name" value="Cation_Transport_ATPase_IB"/>
</dbReference>
<evidence type="ECO:0000256" key="4">
    <source>
        <dbReference type="ARBA" id="ARBA00022723"/>
    </source>
</evidence>
<dbReference type="NCBIfam" id="TIGR01525">
    <property type="entry name" value="ATPase-IB_hvy"/>
    <property type="match status" value="1"/>
</dbReference>
<dbReference type="PANTHER" id="PTHR48085">
    <property type="entry name" value="CADMIUM/ZINC-TRANSPORTING ATPASE HMA2-RELATED"/>
    <property type="match status" value="1"/>
</dbReference>
<dbReference type="Gene3D" id="3.40.1110.10">
    <property type="entry name" value="Calcium-transporting ATPase, cytoplasmic domain N"/>
    <property type="match status" value="1"/>
</dbReference>
<dbReference type="InterPro" id="IPR036412">
    <property type="entry name" value="HAD-like_sf"/>
</dbReference>
<evidence type="ECO:0000256" key="8">
    <source>
        <dbReference type="SAM" id="Phobius"/>
    </source>
</evidence>
<keyword evidence="4" id="KW-0479">Metal-binding</keyword>
<dbReference type="PROSITE" id="PS00154">
    <property type="entry name" value="ATPASE_E1_E2"/>
    <property type="match status" value="1"/>
</dbReference>
<feature type="transmembrane region" description="Helical" evidence="8">
    <location>
        <begin position="12"/>
        <end position="28"/>
    </location>
</feature>
<dbReference type="SFLD" id="SFLDG00002">
    <property type="entry name" value="C1.7:_P-type_atpase_like"/>
    <property type="match status" value="1"/>
</dbReference>
<dbReference type="Gene3D" id="2.70.150.10">
    <property type="entry name" value="Calcium-transporting ATPase, cytoplasmic transduction domain A"/>
    <property type="match status" value="1"/>
</dbReference>
<dbReference type="Gene3D" id="3.40.50.1000">
    <property type="entry name" value="HAD superfamily/HAD-like"/>
    <property type="match status" value="1"/>
</dbReference>
<evidence type="ECO:0000256" key="5">
    <source>
        <dbReference type="ARBA" id="ARBA00022967"/>
    </source>
</evidence>
<keyword evidence="6 8" id="KW-1133">Transmembrane helix</keyword>
<dbReference type="GO" id="GO:0046872">
    <property type="term" value="F:metal ion binding"/>
    <property type="evidence" value="ECO:0007669"/>
    <property type="project" value="UniProtKB-KW"/>
</dbReference>
<dbReference type="SUPFAM" id="SSF81665">
    <property type="entry name" value="Calcium ATPase, transmembrane domain M"/>
    <property type="match status" value="1"/>
</dbReference>
<dbReference type="SUPFAM" id="SSF56784">
    <property type="entry name" value="HAD-like"/>
    <property type="match status" value="1"/>
</dbReference>
<dbReference type="PANTHER" id="PTHR48085:SF5">
    <property type="entry name" value="CADMIUM_ZINC-TRANSPORTING ATPASE HMA4-RELATED"/>
    <property type="match status" value="1"/>
</dbReference>
<dbReference type="InterPro" id="IPR008250">
    <property type="entry name" value="ATPase_P-typ_transduc_dom_A_sf"/>
</dbReference>
<dbReference type="InterPro" id="IPR023299">
    <property type="entry name" value="ATPase_P-typ_cyto_dom_N"/>
</dbReference>
<dbReference type="GO" id="GO:0019829">
    <property type="term" value="F:ATPase-coupled monoatomic cation transmembrane transporter activity"/>
    <property type="evidence" value="ECO:0007669"/>
    <property type="project" value="InterPro"/>
</dbReference>
<evidence type="ECO:0000313" key="10">
    <source>
        <dbReference type="EMBL" id="GBF09965.1"/>
    </source>
</evidence>
<dbReference type="InterPro" id="IPR018303">
    <property type="entry name" value="ATPase_P-typ_P_site"/>
</dbReference>
<organism evidence="10 11">
    <name type="scientific">Aeropyrum pernix</name>
    <dbReference type="NCBI Taxonomy" id="56636"/>
    <lineage>
        <taxon>Archaea</taxon>
        <taxon>Thermoproteota</taxon>
        <taxon>Thermoprotei</taxon>
        <taxon>Desulfurococcales</taxon>
        <taxon>Desulfurococcaceae</taxon>
        <taxon>Aeropyrum</taxon>
    </lineage>
</organism>
<feature type="transmembrane region" description="Helical" evidence="8">
    <location>
        <begin position="226"/>
        <end position="245"/>
    </location>
</feature>
<dbReference type="InterPro" id="IPR059000">
    <property type="entry name" value="ATPase_P-type_domA"/>
</dbReference>
<dbReference type="SFLD" id="SFLDS00003">
    <property type="entry name" value="Haloacid_Dehalogenase"/>
    <property type="match status" value="1"/>
</dbReference>
<dbReference type="AlphaFoldDB" id="A0A401HBZ3"/>
<keyword evidence="3 8" id="KW-0812">Transmembrane</keyword>
<evidence type="ECO:0000256" key="7">
    <source>
        <dbReference type="ARBA" id="ARBA00023136"/>
    </source>
</evidence>
<comment type="similarity">
    <text evidence="2">Belongs to the cation transport ATPase (P-type) (TC 3.A.3) family. Type IB subfamily.</text>
</comment>
<gene>
    <name evidence="10" type="ORF">apy_16900</name>
</gene>
<reference evidence="10 11" key="1">
    <citation type="submission" date="2017-02" db="EMBL/GenBank/DDBJ databases">
        <title>isolation and characterization of a novel temperate virus Aeropyrum globular virus 1 infecting hyperthermophilic archaeon Aeropyrum.</title>
        <authorList>
            <person name="Yumiya M."/>
            <person name="Yoshida T."/>
            <person name="Sako Y."/>
        </authorList>
    </citation>
    <scope>NUCLEOTIDE SEQUENCE [LARGE SCALE GENOMIC DNA]</scope>
    <source>
        <strain evidence="10 11">YK1-12-2013</strain>
    </source>
</reference>
<dbReference type="PRINTS" id="PR00120">
    <property type="entry name" value="HATPASE"/>
</dbReference>
<evidence type="ECO:0000256" key="6">
    <source>
        <dbReference type="ARBA" id="ARBA00022989"/>
    </source>
</evidence>
<dbReference type="SFLD" id="SFLDF00027">
    <property type="entry name" value="p-type_atpase"/>
    <property type="match status" value="1"/>
</dbReference>
<dbReference type="GO" id="GO:0016020">
    <property type="term" value="C:membrane"/>
    <property type="evidence" value="ECO:0007669"/>
    <property type="project" value="UniProtKB-SubCell"/>
</dbReference>
<feature type="transmembrane region" description="Helical" evidence="8">
    <location>
        <begin position="544"/>
        <end position="571"/>
    </location>
</feature>
<dbReference type="EMBL" id="BDMD01000141">
    <property type="protein sequence ID" value="GBF09965.1"/>
    <property type="molecule type" value="Genomic_DNA"/>
</dbReference>
<sequence length="596" mass="63637">MDYGHVEKKVFMVNGLLSVLGILLWFLGIQEVSIASLWVITLILSLAAVRELVLERRLTVELLMAIVGFMLAYHGIVFEGLIIMLLYSFAETLEVQVEKLALRRLEEAKRLIPKRVRVVRDGSIDEVDASKVKPGDVVLVRKGEAVPVDGVLLDTGVFDLRLITGESEPVTIEGGRAIESGAINVGQPVKVKAVKSPLESTIQRIVSSALELLREKGATQRLIDRLAPYMIVIVIGAFSAAYITLGPEKSVVLLLAGCPSAFIIASSAATSYSIATLATRGIVARGGRSLEAAGKIKAVILDKTGTITMGTLKPSRVVVLSGAASQDGLLNLVAAAASTSLHPLSIAIARHWRPMGNVEKVEEVPGRGLRAIVSGRTLLLGSERFLEEELGYRPENPCVDEVTVFVHVDGTILAVCMSEEVNEKTKEAIHEMKRMGLKLVLASGDRRNKVEKIARELGIDEYYAELKPEDKLEIVSKVRGKYGPVSMIGDGVNDLEALAASDLGVAVGNIDAVRNLADAVLVNGVADAPRLYRMGRSYLAGLKAGLVAAAIVKLAVIMLGIGGSIPLWLVALLGDDGSTIIGTVAAVAVILLTYRG</sequence>
<feature type="transmembrane region" description="Helical" evidence="8">
    <location>
        <begin position="577"/>
        <end position="594"/>
    </location>
</feature>
<proteinExistence type="inferred from homology"/>
<dbReference type="Pfam" id="PF00122">
    <property type="entry name" value="E1-E2_ATPase"/>
    <property type="match status" value="1"/>
</dbReference>
<dbReference type="SUPFAM" id="SSF81653">
    <property type="entry name" value="Calcium ATPase, transduction domain A"/>
    <property type="match status" value="1"/>
</dbReference>
<dbReference type="GO" id="GO:0016887">
    <property type="term" value="F:ATP hydrolysis activity"/>
    <property type="evidence" value="ECO:0007669"/>
    <property type="project" value="InterPro"/>
</dbReference>
<evidence type="ECO:0000256" key="1">
    <source>
        <dbReference type="ARBA" id="ARBA00004370"/>
    </source>
</evidence>
<dbReference type="InterPro" id="IPR023214">
    <property type="entry name" value="HAD_sf"/>
</dbReference>
<dbReference type="InterPro" id="IPR027256">
    <property type="entry name" value="P-typ_ATPase_IB"/>
</dbReference>
<keyword evidence="7 8" id="KW-0472">Membrane</keyword>
<feature type="transmembrane region" description="Helical" evidence="8">
    <location>
        <begin position="251"/>
        <end position="275"/>
    </location>
</feature>
<evidence type="ECO:0000256" key="3">
    <source>
        <dbReference type="ARBA" id="ARBA00022692"/>
    </source>
</evidence>
<evidence type="ECO:0000259" key="9">
    <source>
        <dbReference type="Pfam" id="PF00122"/>
    </source>
</evidence>
<feature type="transmembrane region" description="Helical" evidence="8">
    <location>
        <begin position="35"/>
        <end position="53"/>
    </location>
</feature>
<feature type="domain" description="P-type ATPase A" evidence="9">
    <location>
        <begin position="111"/>
        <end position="208"/>
    </location>
</feature>
<dbReference type="InterPro" id="IPR023298">
    <property type="entry name" value="ATPase_P-typ_TM_dom_sf"/>
</dbReference>
<dbReference type="GO" id="GO:0005524">
    <property type="term" value="F:ATP binding"/>
    <property type="evidence" value="ECO:0007669"/>
    <property type="project" value="InterPro"/>
</dbReference>
<feature type="transmembrane region" description="Helical" evidence="8">
    <location>
        <begin position="65"/>
        <end position="90"/>
    </location>
</feature>
<dbReference type="Pfam" id="PF00702">
    <property type="entry name" value="Hydrolase"/>
    <property type="match status" value="1"/>
</dbReference>
<dbReference type="Proteomes" id="UP000291213">
    <property type="component" value="Unassembled WGS sequence"/>
</dbReference>
<accession>A0A401HBZ3</accession>
<dbReference type="InterPro" id="IPR001757">
    <property type="entry name" value="P_typ_ATPase"/>
</dbReference>
<comment type="caution">
    <text evidence="10">The sequence shown here is derived from an EMBL/GenBank/DDBJ whole genome shotgun (WGS) entry which is preliminary data.</text>
</comment>
<dbReference type="NCBIfam" id="TIGR01494">
    <property type="entry name" value="ATPase_P-type"/>
    <property type="match status" value="1"/>
</dbReference>
<evidence type="ECO:0000256" key="2">
    <source>
        <dbReference type="ARBA" id="ARBA00006024"/>
    </source>
</evidence>
<dbReference type="InterPro" id="IPR044492">
    <property type="entry name" value="P_typ_ATPase_HD_dom"/>
</dbReference>
<comment type="subcellular location">
    <subcellularLocation>
        <location evidence="1">Membrane</location>
    </subcellularLocation>
</comment>